<dbReference type="InterPro" id="IPR013083">
    <property type="entry name" value="Znf_RING/FYVE/PHD"/>
</dbReference>
<evidence type="ECO:0000313" key="2">
    <source>
        <dbReference type="Proteomes" id="UP000076842"/>
    </source>
</evidence>
<dbReference type="InParanoid" id="A0A165JIX9"/>
<dbReference type="AlphaFoldDB" id="A0A165JIX9"/>
<gene>
    <name evidence="1" type="ORF">CALCODRAFT_427207</name>
</gene>
<protein>
    <submittedName>
        <fullName evidence="1">Uncharacterized protein</fullName>
    </submittedName>
</protein>
<dbReference type="Proteomes" id="UP000076842">
    <property type="component" value="Unassembled WGS sequence"/>
</dbReference>
<dbReference type="OrthoDB" id="6105938at2759"/>
<evidence type="ECO:0000313" key="1">
    <source>
        <dbReference type="EMBL" id="KZT61897.1"/>
    </source>
</evidence>
<sequence length="111" mass="12684">MLTKCDRVGCQIINPCGHMACGICSDQWITQVRSRPNPTCHTCREPASPLKALIPCRSFDSVIEKHIMVLEANGSVDWLKEGQKRKDWDRRIGCVLPLYWIYAHGTHRFGM</sequence>
<accession>A0A165JIX9</accession>
<name>A0A165JIX9_9BASI</name>
<dbReference type="EMBL" id="KV423920">
    <property type="protein sequence ID" value="KZT61897.1"/>
    <property type="molecule type" value="Genomic_DNA"/>
</dbReference>
<dbReference type="STRING" id="1353952.A0A165JIX9"/>
<dbReference type="Gene3D" id="3.30.40.10">
    <property type="entry name" value="Zinc/RING finger domain, C3HC4 (zinc finger)"/>
    <property type="match status" value="1"/>
</dbReference>
<organism evidence="1 2">
    <name type="scientific">Calocera cornea HHB12733</name>
    <dbReference type="NCBI Taxonomy" id="1353952"/>
    <lineage>
        <taxon>Eukaryota</taxon>
        <taxon>Fungi</taxon>
        <taxon>Dikarya</taxon>
        <taxon>Basidiomycota</taxon>
        <taxon>Agaricomycotina</taxon>
        <taxon>Dacrymycetes</taxon>
        <taxon>Dacrymycetales</taxon>
        <taxon>Dacrymycetaceae</taxon>
        <taxon>Calocera</taxon>
    </lineage>
</organism>
<reference evidence="1 2" key="1">
    <citation type="journal article" date="2016" name="Mol. Biol. Evol.">
        <title>Comparative Genomics of Early-Diverging Mushroom-Forming Fungi Provides Insights into the Origins of Lignocellulose Decay Capabilities.</title>
        <authorList>
            <person name="Nagy L.G."/>
            <person name="Riley R."/>
            <person name="Tritt A."/>
            <person name="Adam C."/>
            <person name="Daum C."/>
            <person name="Floudas D."/>
            <person name="Sun H."/>
            <person name="Yadav J.S."/>
            <person name="Pangilinan J."/>
            <person name="Larsson K.H."/>
            <person name="Matsuura K."/>
            <person name="Barry K."/>
            <person name="Labutti K."/>
            <person name="Kuo R."/>
            <person name="Ohm R.A."/>
            <person name="Bhattacharya S.S."/>
            <person name="Shirouzu T."/>
            <person name="Yoshinaga Y."/>
            <person name="Martin F.M."/>
            <person name="Grigoriev I.V."/>
            <person name="Hibbett D.S."/>
        </authorList>
    </citation>
    <scope>NUCLEOTIDE SEQUENCE [LARGE SCALE GENOMIC DNA]</scope>
    <source>
        <strain evidence="1 2">HHB12733</strain>
    </source>
</reference>
<proteinExistence type="predicted"/>
<keyword evidence="2" id="KW-1185">Reference proteome</keyword>